<evidence type="ECO:0000313" key="1">
    <source>
        <dbReference type="EMBL" id="AEV76313.1"/>
    </source>
</evidence>
<dbReference type="GO" id="GO:0004089">
    <property type="term" value="F:carbonate dehydratase activity"/>
    <property type="evidence" value="ECO:0007669"/>
    <property type="project" value="InterPro"/>
</dbReference>
<organism evidence="1 2">
    <name type="scientific">Mycolicibacterium rhodesiae (strain NBB3)</name>
    <name type="common">Mycobacterium rhodesiae</name>
    <dbReference type="NCBI Taxonomy" id="710685"/>
    <lineage>
        <taxon>Bacteria</taxon>
        <taxon>Bacillati</taxon>
        <taxon>Actinomycetota</taxon>
        <taxon>Actinomycetes</taxon>
        <taxon>Mycobacteriales</taxon>
        <taxon>Mycobacteriaceae</taxon>
        <taxon>Mycolicibacterium</taxon>
    </lineage>
</organism>
<dbReference type="InterPro" id="IPR036874">
    <property type="entry name" value="Carbonic_anhydrase_sf"/>
</dbReference>
<reference evidence="1 2" key="1">
    <citation type="submission" date="2011-12" db="EMBL/GenBank/DDBJ databases">
        <title>Complete sequence of Mycobacterium rhodesiae NBB3.</title>
        <authorList>
            <consortium name="US DOE Joint Genome Institute"/>
            <person name="Lucas S."/>
            <person name="Han J."/>
            <person name="Lapidus A."/>
            <person name="Cheng J.-F."/>
            <person name="Goodwin L."/>
            <person name="Pitluck S."/>
            <person name="Peters L."/>
            <person name="Mikhailova N."/>
            <person name="Gu W."/>
            <person name="Detter J.C."/>
            <person name="Han C."/>
            <person name="Tapia R."/>
            <person name="Land M."/>
            <person name="Hauser L."/>
            <person name="Kyrpides N."/>
            <person name="Ivanova N."/>
            <person name="Pagani I."/>
            <person name="Mattes T."/>
            <person name="Holmes A."/>
            <person name="Rutledge P."/>
            <person name="Paulsen I."/>
            <person name="Coleman N."/>
            <person name="Woyke T."/>
        </authorList>
    </citation>
    <scope>NUCLEOTIDE SEQUENCE [LARGE SCALE GENOMIC DNA]</scope>
    <source>
        <strain evidence="1 2">NBB3</strain>
    </source>
</reference>
<dbReference type="SUPFAM" id="SSF53056">
    <property type="entry name" value="beta-carbonic anhydrase, cab"/>
    <property type="match status" value="1"/>
</dbReference>
<dbReference type="Proteomes" id="UP000005442">
    <property type="component" value="Chromosome"/>
</dbReference>
<dbReference type="eggNOG" id="COG0288">
    <property type="taxonomic scope" value="Bacteria"/>
</dbReference>
<dbReference type="KEGG" id="mrh:MycrhN_5848"/>
<dbReference type="GO" id="GO:0008270">
    <property type="term" value="F:zinc ion binding"/>
    <property type="evidence" value="ECO:0007669"/>
    <property type="project" value="InterPro"/>
</dbReference>
<accession>G8RP84</accession>
<dbReference type="PATRIC" id="fig|710685.3.peg.5876"/>
<dbReference type="RefSeq" id="WP_014214052.1">
    <property type="nucleotide sequence ID" value="NC_016604.1"/>
</dbReference>
<sequence>MTLTKGHCPMTQFNCQITRRAMLGGLGVGVAAMATAPQASAVLDKDFEAMLMKCIDPRFTTNSWNYMTNRGWQNQYSEFAFAGGPIGAVAPVFAGWHETFWDNLAITVQLHWVERVIGMAHRDCGAAAVAYGDRVLTDRAYETEMLSSALRDFRTQVQQRQPMLAVELGIMDFDGNMELVV</sequence>
<dbReference type="PROSITE" id="PS51318">
    <property type="entry name" value="TAT"/>
    <property type="match status" value="1"/>
</dbReference>
<name>G8RP84_MYCRN</name>
<keyword evidence="2" id="KW-1185">Reference proteome</keyword>
<dbReference type="AlphaFoldDB" id="G8RP84"/>
<protein>
    <submittedName>
        <fullName evidence="1">Uncharacterized protein</fullName>
    </submittedName>
</protein>
<dbReference type="STRING" id="710685.MycrhN_5848"/>
<dbReference type="EMBL" id="CP003169">
    <property type="protein sequence ID" value="AEV76313.1"/>
    <property type="molecule type" value="Genomic_DNA"/>
</dbReference>
<evidence type="ECO:0000313" key="2">
    <source>
        <dbReference type="Proteomes" id="UP000005442"/>
    </source>
</evidence>
<proteinExistence type="predicted"/>
<dbReference type="HOGENOM" id="CLU_125832_0_0_11"/>
<dbReference type="InterPro" id="IPR006311">
    <property type="entry name" value="TAT_signal"/>
</dbReference>
<gene>
    <name evidence="1" type="ordered locus">MycrhN_5848</name>
</gene>